<dbReference type="AlphaFoldDB" id="A0A1C0YV91"/>
<dbReference type="OrthoDB" id="2973808at2"/>
<keyword evidence="2" id="KW-1185">Reference proteome</keyword>
<comment type="caution">
    <text evidence="1">The sequence shown here is derived from an EMBL/GenBank/DDBJ whole genome shotgun (WGS) entry which is preliminary data.</text>
</comment>
<reference evidence="1 2" key="1">
    <citation type="submission" date="2016-07" db="EMBL/GenBank/DDBJ databases">
        <title>Caryophanon latum genome sequencing.</title>
        <authorList>
            <person name="Verma A."/>
            <person name="Pal Y."/>
            <person name="Krishnamurthi S."/>
        </authorList>
    </citation>
    <scope>NUCLEOTIDE SEQUENCE [LARGE SCALE GENOMIC DNA]</scope>
    <source>
        <strain evidence="1 2">DSM 14151</strain>
    </source>
</reference>
<accession>A0A1C0YV91</accession>
<dbReference type="Proteomes" id="UP000093482">
    <property type="component" value="Unassembled WGS sequence"/>
</dbReference>
<dbReference type="EMBL" id="MATO01000031">
    <property type="protein sequence ID" value="OCS91062.1"/>
    <property type="molecule type" value="Genomic_DNA"/>
</dbReference>
<dbReference type="RefSeq" id="WP_066463734.1">
    <property type="nucleotide sequence ID" value="NZ_MATO01000031.1"/>
</dbReference>
<gene>
    <name evidence="1" type="ORF">A6K76_09975</name>
</gene>
<proteinExistence type="predicted"/>
<evidence type="ECO:0000313" key="1">
    <source>
        <dbReference type="EMBL" id="OCS91062.1"/>
    </source>
</evidence>
<evidence type="ECO:0000313" key="2">
    <source>
        <dbReference type="Proteomes" id="UP000093482"/>
    </source>
</evidence>
<protein>
    <submittedName>
        <fullName evidence="1">Uncharacterized protein</fullName>
    </submittedName>
</protein>
<organism evidence="1 2">
    <name type="scientific">Caryophanon latum</name>
    <dbReference type="NCBI Taxonomy" id="33977"/>
    <lineage>
        <taxon>Bacteria</taxon>
        <taxon>Bacillati</taxon>
        <taxon>Bacillota</taxon>
        <taxon>Bacilli</taxon>
        <taxon>Bacillales</taxon>
        <taxon>Caryophanaceae</taxon>
        <taxon>Caryophanon</taxon>
    </lineage>
</organism>
<sequence length="69" mass="8271">MKPNEYVLNRIKVLLQEQGKSYQHDPIFEWIDALYEEVYIHQMILDELLNVSARNKVTQYIEDGSIQLF</sequence>
<name>A0A1C0YV91_9BACL</name>